<keyword evidence="8" id="KW-1185">Reference proteome</keyword>
<dbReference type="SUPFAM" id="SSF52922">
    <property type="entry name" value="TK C-terminal domain-like"/>
    <property type="match status" value="1"/>
</dbReference>
<dbReference type="STRING" id="760192.Halhy_6488"/>
<dbReference type="CDD" id="cd02000">
    <property type="entry name" value="TPP_E1_PDC_ADC_BCADC"/>
    <property type="match status" value="1"/>
</dbReference>
<dbReference type="eggNOG" id="COG0022">
    <property type="taxonomic scope" value="Bacteria"/>
</dbReference>
<keyword evidence="5" id="KW-0786">Thiamine pyrophosphate</keyword>
<reference evidence="7 8" key="1">
    <citation type="journal article" date="2011" name="Stand. Genomic Sci.">
        <title>Complete genome sequence of Haliscomenobacter hydrossis type strain (O).</title>
        <authorList>
            <consortium name="US DOE Joint Genome Institute (JGI-PGF)"/>
            <person name="Daligault H."/>
            <person name="Lapidus A."/>
            <person name="Zeytun A."/>
            <person name="Nolan M."/>
            <person name="Lucas S."/>
            <person name="Del Rio T.G."/>
            <person name="Tice H."/>
            <person name="Cheng J.F."/>
            <person name="Tapia R."/>
            <person name="Han C."/>
            <person name="Goodwin L."/>
            <person name="Pitluck S."/>
            <person name="Liolios K."/>
            <person name="Pagani I."/>
            <person name="Ivanova N."/>
            <person name="Huntemann M."/>
            <person name="Mavromatis K."/>
            <person name="Mikhailova N."/>
            <person name="Pati A."/>
            <person name="Chen A."/>
            <person name="Palaniappan K."/>
            <person name="Land M."/>
            <person name="Hauser L."/>
            <person name="Brambilla E.M."/>
            <person name="Rohde M."/>
            <person name="Verbarg S."/>
            <person name="Goker M."/>
            <person name="Bristow J."/>
            <person name="Eisen J.A."/>
            <person name="Markowitz V."/>
            <person name="Hugenholtz P."/>
            <person name="Kyrpides N.C."/>
            <person name="Klenk H.P."/>
            <person name="Woyke T."/>
        </authorList>
    </citation>
    <scope>NUCLEOTIDE SEQUENCE [LARGE SCALE GENOMIC DNA]</scope>
    <source>
        <strain evidence="8">ATCC 27775 / DSM 1100 / LMG 10767 / O</strain>
    </source>
</reference>
<organism evidence="7 8">
    <name type="scientific">Haliscomenobacter hydrossis (strain ATCC 27775 / DSM 1100 / LMG 10767 / O)</name>
    <dbReference type="NCBI Taxonomy" id="760192"/>
    <lineage>
        <taxon>Bacteria</taxon>
        <taxon>Pseudomonadati</taxon>
        <taxon>Bacteroidota</taxon>
        <taxon>Saprospiria</taxon>
        <taxon>Saprospirales</taxon>
        <taxon>Haliscomenobacteraceae</taxon>
        <taxon>Haliscomenobacter</taxon>
    </lineage>
</organism>
<evidence type="ECO:0000259" key="6">
    <source>
        <dbReference type="SMART" id="SM00861"/>
    </source>
</evidence>
<dbReference type="AlphaFoldDB" id="F4KRB7"/>
<dbReference type="Gene3D" id="3.40.50.970">
    <property type="match status" value="2"/>
</dbReference>
<dbReference type="EMBL" id="CP002691">
    <property type="protein sequence ID" value="AEE54304.1"/>
    <property type="molecule type" value="Genomic_DNA"/>
</dbReference>
<dbReference type="SUPFAM" id="SSF52518">
    <property type="entry name" value="Thiamin diphosphate-binding fold (THDP-binding)"/>
    <property type="match status" value="2"/>
</dbReference>
<protein>
    <recommendedName>
        <fullName evidence="3">3-methyl-2-oxobutanoate dehydrogenase (2-methylpropanoyl-transferring)</fullName>
        <ecNumber evidence="3">1.2.4.4</ecNumber>
    </recommendedName>
</protein>
<dbReference type="eggNOG" id="COG1071">
    <property type="taxonomic scope" value="Bacteria"/>
</dbReference>
<dbReference type="Pfam" id="PF02779">
    <property type="entry name" value="Transket_pyr"/>
    <property type="match status" value="1"/>
</dbReference>
<comment type="function">
    <text evidence="2">E1 component of the 2-oxoglutarate dehydrogenase (OGDH) complex which catalyzes the decarboxylation of 2-oxoglutarate, the first step in the conversion of 2-oxoglutarate to succinyl-CoA and CO(2).</text>
</comment>
<gene>
    <name evidence="7" type="ordered locus">Halhy_6488</name>
</gene>
<dbReference type="KEGG" id="hhy:Halhy_6488"/>
<dbReference type="Proteomes" id="UP000008461">
    <property type="component" value="Chromosome"/>
</dbReference>
<dbReference type="SMART" id="SM00861">
    <property type="entry name" value="Transket_pyr"/>
    <property type="match status" value="1"/>
</dbReference>
<dbReference type="InterPro" id="IPR009014">
    <property type="entry name" value="Transketo_C/PFOR_II"/>
</dbReference>
<sequence>MVGDLKKNQAAQVLADAKFDRDEVLEDFRICCVSREVSLMARKEVLTGKAKFAVTGDGKEVPQVAMAKAFLKGDYRAGYYRDQTWMFALGIVSLEDYFAQLYADTENDPYSGGRQMNNHFATPIVDPYTGEWANQLEQYNVSADVSCTAGQMARALGFAFASKKYRESETLSEGTPFSHRGNEVCFSTIGDASTSEGIFWEVINAAGVLQVPLVISVWDDGYGISVPVEYQTTKGSISKALKGFEPDENGQGVTIYAEKAWRYPELVALYQRVIQDARVNHQPALIHIEEVTQPQGHSTSGSHERYKSKERLQWERDFDCILQMEQWMILEGLATPDEIRQIKDKARKTVKDARDRAWKAYSAPTAQVRKQLEAIYRDMLNEHPKVVALLKAEETLIAPVISELLQNARRVLYNTLGEDSLARQSLVQWVKEIEALAHQRYHTHLYSETPNSALKVPVVSAKYSEDSPIKNGFEILNAYFDTVIENDPRIFGFGEDVGKIGDVNQGFAGLQAKHGENRVFDTGIREWSIMGQAIGMSMRGLRPIAEIQYLDYLLYGLEPLSDDVACLRYRTNGIQTAPLIVRTRGHRLEGIWHAGSPMGMMINSLRGMCILTPRNMTQAAGMYNTLLQSDEPGIIVECLNGYRLKETLPDNIGTFTVPVGVPEVLQPGTDLSIVTYGSCVRVAQEGIKMLEKFGISVELIDVQSLLPFDVHHSIVESLKKTNRVIFMDEDVPGGASAFMMREVLEVQGGYKFLDAAPLSITAKAHRPPYGSDGDYFTKPNPEDVFETVYKMMCEGEPSRFNGLL</sequence>
<accession>F4KRB7</accession>
<dbReference type="OrthoDB" id="9769337at2"/>
<dbReference type="Gene3D" id="3.40.50.920">
    <property type="match status" value="1"/>
</dbReference>
<dbReference type="HOGENOM" id="CLU_350462_0_0_10"/>
<evidence type="ECO:0000313" key="8">
    <source>
        <dbReference type="Proteomes" id="UP000008461"/>
    </source>
</evidence>
<proteinExistence type="predicted"/>
<evidence type="ECO:0000256" key="3">
    <source>
        <dbReference type="ARBA" id="ARBA00012277"/>
    </source>
</evidence>
<dbReference type="InterPro" id="IPR005475">
    <property type="entry name" value="Transketolase-like_Pyr-bd"/>
</dbReference>
<dbReference type="GO" id="GO:0009083">
    <property type="term" value="P:branched-chain amino acid catabolic process"/>
    <property type="evidence" value="ECO:0007669"/>
    <property type="project" value="TreeGrafter"/>
</dbReference>
<dbReference type="Pfam" id="PF00676">
    <property type="entry name" value="E1_dh"/>
    <property type="match status" value="1"/>
</dbReference>
<feature type="domain" description="Transketolase-like pyrimidine-binding" evidence="6">
    <location>
        <begin position="470"/>
        <end position="644"/>
    </location>
</feature>
<evidence type="ECO:0000256" key="5">
    <source>
        <dbReference type="ARBA" id="ARBA00023052"/>
    </source>
</evidence>
<evidence type="ECO:0000256" key="1">
    <source>
        <dbReference type="ARBA" id="ARBA00001964"/>
    </source>
</evidence>
<dbReference type="InterPro" id="IPR033248">
    <property type="entry name" value="Transketolase_C"/>
</dbReference>
<evidence type="ECO:0000256" key="2">
    <source>
        <dbReference type="ARBA" id="ARBA00003906"/>
    </source>
</evidence>
<name>F4KRB7_HALH1</name>
<dbReference type="PANTHER" id="PTHR42980:SF1">
    <property type="entry name" value="2-OXOISOVALERATE DEHYDROGENASE SUBUNIT BETA, MITOCHONDRIAL"/>
    <property type="match status" value="1"/>
</dbReference>
<dbReference type="InterPro" id="IPR029061">
    <property type="entry name" value="THDP-binding"/>
</dbReference>
<dbReference type="EC" id="1.2.4.4" evidence="3"/>
<dbReference type="Pfam" id="PF02780">
    <property type="entry name" value="Transketolase_C"/>
    <property type="match status" value="1"/>
</dbReference>
<dbReference type="GO" id="GO:0007584">
    <property type="term" value="P:response to nutrient"/>
    <property type="evidence" value="ECO:0007669"/>
    <property type="project" value="TreeGrafter"/>
</dbReference>
<dbReference type="RefSeq" id="WP_013768821.1">
    <property type="nucleotide sequence ID" value="NC_015510.1"/>
</dbReference>
<dbReference type="PANTHER" id="PTHR42980">
    <property type="entry name" value="2-OXOISOVALERATE DEHYDROGENASE SUBUNIT BETA-RELATED"/>
    <property type="match status" value="1"/>
</dbReference>
<keyword evidence="4" id="KW-0560">Oxidoreductase</keyword>
<comment type="cofactor">
    <cofactor evidence="1">
        <name>thiamine diphosphate</name>
        <dbReference type="ChEBI" id="CHEBI:58937"/>
    </cofactor>
</comment>
<reference key="2">
    <citation type="submission" date="2011-04" db="EMBL/GenBank/DDBJ databases">
        <title>Complete sequence of chromosome of Haliscomenobacter hydrossis DSM 1100.</title>
        <authorList>
            <consortium name="US DOE Joint Genome Institute (JGI-PGF)"/>
            <person name="Lucas S."/>
            <person name="Han J."/>
            <person name="Lapidus A."/>
            <person name="Bruce D."/>
            <person name="Goodwin L."/>
            <person name="Pitluck S."/>
            <person name="Peters L."/>
            <person name="Kyrpides N."/>
            <person name="Mavromatis K."/>
            <person name="Ivanova N."/>
            <person name="Ovchinnikova G."/>
            <person name="Pagani I."/>
            <person name="Daligault H."/>
            <person name="Detter J.C."/>
            <person name="Han C."/>
            <person name="Land M."/>
            <person name="Hauser L."/>
            <person name="Markowitz V."/>
            <person name="Cheng J.-F."/>
            <person name="Hugenholtz P."/>
            <person name="Woyke T."/>
            <person name="Wu D."/>
            <person name="Verbarg S."/>
            <person name="Frueling A."/>
            <person name="Brambilla E."/>
            <person name="Klenk H.-P."/>
            <person name="Eisen J.A."/>
        </authorList>
    </citation>
    <scope>NUCLEOTIDE SEQUENCE</scope>
    <source>
        <strain>DSM 1100</strain>
    </source>
</reference>
<evidence type="ECO:0000256" key="4">
    <source>
        <dbReference type="ARBA" id="ARBA00023002"/>
    </source>
</evidence>
<dbReference type="InterPro" id="IPR001017">
    <property type="entry name" value="DH_E1"/>
</dbReference>
<evidence type="ECO:0000313" key="7">
    <source>
        <dbReference type="EMBL" id="AEE54304.1"/>
    </source>
</evidence>
<dbReference type="GO" id="GO:0003863">
    <property type="term" value="F:branched-chain 2-oxo acid dehydrogenase activity"/>
    <property type="evidence" value="ECO:0007669"/>
    <property type="project" value="UniProtKB-EC"/>
</dbReference>